<keyword evidence="1" id="KW-0732">Signal</keyword>
<keyword evidence="3" id="KW-1185">Reference proteome</keyword>
<dbReference type="EMBL" id="FMSV02000556">
    <property type="protein sequence ID" value="SEH08745.1"/>
    <property type="molecule type" value="Genomic_DNA"/>
</dbReference>
<dbReference type="RefSeq" id="WP_146066898.1">
    <property type="nucleotide sequence ID" value="NZ_FMSV02000556.1"/>
</dbReference>
<evidence type="ECO:0000256" key="1">
    <source>
        <dbReference type="SAM" id="SignalP"/>
    </source>
</evidence>
<evidence type="ECO:0000313" key="3">
    <source>
        <dbReference type="Proteomes" id="UP000236724"/>
    </source>
</evidence>
<feature type="signal peptide" evidence="1">
    <location>
        <begin position="1"/>
        <end position="21"/>
    </location>
</feature>
<dbReference type="OrthoDB" id="9891565at2"/>
<sequence>MKRYVLLSFLLSALLNHSVLAVTISGLPNVGKLTIDARMLGTLDAGQSTGDFDLQWQETKRVVTNSGDSVIAGYFYASQDNVSWGNEGNPEIYTKIWFAQSGTVNLNFFHVGLFEVRMSSQFEGRSPSIIGGRSDDSSRISVDKADWRYVRHDYCWGEGCNNVSAPPANTSNCEGLSGSNYNRCQPERMYGSWELKFKILSEFTRQYTFTGEAIENDSDPGTYIIMGTDQSGNTAAVSYNPDVQLFLILDFNSLNNIDNVYTFSINDDNNSLSGCRFSSVESIRTGSCYSMTGTKLSNMLSLSMMKSGEIKQKNIDRKIAEQEYFAKRLTHEPQPDDLGQIEFAESVINELLIKLNQ</sequence>
<accession>A0A1H6FI62</accession>
<dbReference type="AlphaFoldDB" id="A0A1H6FI62"/>
<proteinExistence type="predicted"/>
<reference evidence="2 3" key="1">
    <citation type="submission" date="2016-10" db="EMBL/GenBank/DDBJ databases">
        <authorList>
            <person name="de Groot N.N."/>
        </authorList>
    </citation>
    <scope>NUCLEOTIDE SEQUENCE [LARGE SCALE GENOMIC DNA]</scope>
    <source>
        <strain evidence="2">MBHS1</strain>
    </source>
</reference>
<organism evidence="2 3">
    <name type="scientific">Candidatus Venteria ishoeyi</name>
    <dbReference type="NCBI Taxonomy" id="1899563"/>
    <lineage>
        <taxon>Bacteria</taxon>
        <taxon>Pseudomonadati</taxon>
        <taxon>Pseudomonadota</taxon>
        <taxon>Gammaproteobacteria</taxon>
        <taxon>Thiotrichales</taxon>
        <taxon>Thiotrichaceae</taxon>
        <taxon>Venteria</taxon>
    </lineage>
</organism>
<gene>
    <name evidence="2" type="ORF">MBHS_04638</name>
</gene>
<feature type="chain" id="PRO_5014983966" evidence="1">
    <location>
        <begin position="22"/>
        <end position="357"/>
    </location>
</feature>
<evidence type="ECO:0000313" key="2">
    <source>
        <dbReference type="EMBL" id="SEH08745.1"/>
    </source>
</evidence>
<name>A0A1H6FI62_9GAMM</name>
<dbReference type="Proteomes" id="UP000236724">
    <property type="component" value="Unassembled WGS sequence"/>
</dbReference>
<protein>
    <submittedName>
        <fullName evidence="2">Uncharacterized protein</fullName>
    </submittedName>
</protein>